<name>A0A9J6FQD8_HAELO</name>
<dbReference type="SMART" id="SM00409">
    <property type="entry name" value="IG"/>
    <property type="match status" value="1"/>
</dbReference>
<dbReference type="OrthoDB" id="6435434at2759"/>
<dbReference type="InterPro" id="IPR036179">
    <property type="entry name" value="Ig-like_dom_sf"/>
</dbReference>
<accession>A0A9J6FQD8</accession>
<dbReference type="InterPro" id="IPR003599">
    <property type="entry name" value="Ig_sub"/>
</dbReference>
<dbReference type="InterPro" id="IPR003598">
    <property type="entry name" value="Ig_sub2"/>
</dbReference>
<dbReference type="Proteomes" id="UP000821853">
    <property type="component" value="Chromosome 10"/>
</dbReference>
<dbReference type="Pfam" id="PF07679">
    <property type="entry name" value="I-set"/>
    <property type="match status" value="1"/>
</dbReference>
<feature type="domain" description="Ig-like" evidence="1">
    <location>
        <begin position="2"/>
        <end position="88"/>
    </location>
</feature>
<organism evidence="2 3">
    <name type="scientific">Haemaphysalis longicornis</name>
    <name type="common">Bush tick</name>
    <dbReference type="NCBI Taxonomy" id="44386"/>
    <lineage>
        <taxon>Eukaryota</taxon>
        <taxon>Metazoa</taxon>
        <taxon>Ecdysozoa</taxon>
        <taxon>Arthropoda</taxon>
        <taxon>Chelicerata</taxon>
        <taxon>Arachnida</taxon>
        <taxon>Acari</taxon>
        <taxon>Parasitiformes</taxon>
        <taxon>Ixodida</taxon>
        <taxon>Ixodoidea</taxon>
        <taxon>Ixodidae</taxon>
        <taxon>Haemaphysalinae</taxon>
        <taxon>Haemaphysalis</taxon>
    </lineage>
</organism>
<gene>
    <name evidence="2" type="ORF">HPB48_008462</name>
</gene>
<dbReference type="EMBL" id="JABSTR010000002">
    <property type="protein sequence ID" value="KAH9364300.1"/>
    <property type="molecule type" value="Genomic_DNA"/>
</dbReference>
<sequence>MPFSFAKDTALGDKVLLTCAVTRGTAPFSITWTHQGRPVANTANKHATFLTGSVATMAIEKVTAEDVGNYTCTVTNAAGSDSFTAALTVEGKAAKIESRLFTACFVSNSFLFGNVSCWPRNLAFNVRCWSGRYVQHT</sequence>
<evidence type="ECO:0000313" key="2">
    <source>
        <dbReference type="EMBL" id="KAH9364300.1"/>
    </source>
</evidence>
<dbReference type="PANTHER" id="PTHR23278:SF19">
    <property type="entry name" value="OBSCURIN"/>
    <property type="match status" value="1"/>
</dbReference>
<dbReference type="InterPro" id="IPR013783">
    <property type="entry name" value="Ig-like_fold"/>
</dbReference>
<dbReference type="PROSITE" id="PS50835">
    <property type="entry name" value="IG_LIKE"/>
    <property type="match status" value="1"/>
</dbReference>
<dbReference type="InterPro" id="IPR007110">
    <property type="entry name" value="Ig-like_dom"/>
</dbReference>
<comment type="caution">
    <text evidence="2">The sequence shown here is derived from an EMBL/GenBank/DDBJ whole genome shotgun (WGS) entry which is preliminary data.</text>
</comment>
<dbReference type="SMART" id="SM00408">
    <property type="entry name" value="IGc2"/>
    <property type="match status" value="1"/>
</dbReference>
<keyword evidence="3" id="KW-1185">Reference proteome</keyword>
<dbReference type="AlphaFoldDB" id="A0A9J6FQD8"/>
<reference evidence="2 3" key="1">
    <citation type="journal article" date="2020" name="Cell">
        <title>Large-Scale Comparative Analyses of Tick Genomes Elucidate Their Genetic Diversity and Vector Capacities.</title>
        <authorList>
            <consortium name="Tick Genome and Microbiome Consortium (TIGMIC)"/>
            <person name="Jia N."/>
            <person name="Wang J."/>
            <person name="Shi W."/>
            <person name="Du L."/>
            <person name="Sun Y."/>
            <person name="Zhan W."/>
            <person name="Jiang J.F."/>
            <person name="Wang Q."/>
            <person name="Zhang B."/>
            <person name="Ji P."/>
            <person name="Bell-Sakyi L."/>
            <person name="Cui X.M."/>
            <person name="Yuan T.T."/>
            <person name="Jiang B.G."/>
            <person name="Yang W.F."/>
            <person name="Lam T.T."/>
            <person name="Chang Q.C."/>
            <person name="Ding S.J."/>
            <person name="Wang X.J."/>
            <person name="Zhu J.G."/>
            <person name="Ruan X.D."/>
            <person name="Zhao L."/>
            <person name="Wei J.T."/>
            <person name="Ye R.Z."/>
            <person name="Que T.C."/>
            <person name="Du C.H."/>
            <person name="Zhou Y.H."/>
            <person name="Cheng J.X."/>
            <person name="Dai P.F."/>
            <person name="Guo W.B."/>
            <person name="Han X.H."/>
            <person name="Huang E.J."/>
            <person name="Li L.F."/>
            <person name="Wei W."/>
            <person name="Gao Y.C."/>
            <person name="Liu J.Z."/>
            <person name="Shao H.Z."/>
            <person name="Wang X."/>
            <person name="Wang C.C."/>
            <person name="Yang T.C."/>
            <person name="Huo Q.B."/>
            <person name="Li W."/>
            <person name="Chen H.Y."/>
            <person name="Chen S.E."/>
            <person name="Zhou L.G."/>
            <person name="Ni X.B."/>
            <person name="Tian J.H."/>
            <person name="Sheng Y."/>
            <person name="Liu T."/>
            <person name="Pan Y.S."/>
            <person name="Xia L.Y."/>
            <person name="Li J."/>
            <person name="Zhao F."/>
            <person name="Cao W.C."/>
        </authorList>
    </citation>
    <scope>NUCLEOTIDE SEQUENCE [LARGE SCALE GENOMIC DNA]</scope>
    <source>
        <strain evidence="2">HaeL-2018</strain>
    </source>
</reference>
<dbReference type="PANTHER" id="PTHR23278">
    <property type="entry name" value="SIDESTEP PROTEIN"/>
    <property type="match status" value="1"/>
</dbReference>
<dbReference type="FunFam" id="2.60.40.10:FF:000333">
    <property type="entry name" value="Down syndrome cell adhesion molecule"/>
    <property type="match status" value="1"/>
</dbReference>
<dbReference type="InterPro" id="IPR013098">
    <property type="entry name" value="Ig_I-set"/>
</dbReference>
<dbReference type="VEuPathDB" id="VectorBase:HLOH_057378"/>
<dbReference type="OMA" id="HYFRESN"/>
<dbReference type="SUPFAM" id="SSF48726">
    <property type="entry name" value="Immunoglobulin"/>
    <property type="match status" value="1"/>
</dbReference>
<proteinExistence type="predicted"/>
<evidence type="ECO:0000313" key="3">
    <source>
        <dbReference type="Proteomes" id="UP000821853"/>
    </source>
</evidence>
<protein>
    <recommendedName>
        <fullName evidence="1">Ig-like domain-containing protein</fullName>
    </recommendedName>
</protein>
<dbReference type="Gene3D" id="2.60.40.10">
    <property type="entry name" value="Immunoglobulins"/>
    <property type="match status" value="1"/>
</dbReference>
<evidence type="ECO:0000259" key="1">
    <source>
        <dbReference type="PROSITE" id="PS50835"/>
    </source>
</evidence>